<reference evidence="2 5" key="2">
    <citation type="submission" date="2016-11" db="EMBL/GenBank/DDBJ databases">
        <title>complete genome sequence of Bifidobacterium choerinum strain FMB-1.</title>
        <authorList>
            <person name="Park C.-S."/>
            <person name="Jung D.-H."/>
            <person name="Choi D.-S."/>
        </authorList>
    </citation>
    <scope>NUCLEOTIDE SEQUENCE [LARGE SCALE GENOMIC DNA]</scope>
    <source>
        <strain evidence="2 5">FMB-1</strain>
    </source>
</reference>
<evidence type="ECO:0000313" key="3">
    <source>
        <dbReference type="EMBL" id="KFI56886.1"/>
    </source>
</evidence>
<keyword evidence="4" id="KW-1185">Reference proteome</keyword>
<dbReference type="KEGG" id="bcho:BcFMB_08465"/>
<evidence type="ECO:0000313" key="5">
    <source>
        <dbReference type="Proteomes" id="UP000229907"/>
    </source>
</evidence>
<proteinExistence type="predicted"/>
<dbReference type="EMBL" id="JGYU01000008">
    <property type="protein sequence ID" value="KFI56886.1"/>
    <property type="molecule type" value="Genomic_DNA"/>
</dbReference>
<protein>
    <submittedName>
        <fullName evidence="3">Uncharacterized protein</fullName>
    </submittedName>
</protein>
<gene>
    <name evidence="2" type="ORF">BcFMB_08465</name>
    <name evidence="3" type="ORF">BCHO_1350</name>
</gene>
<dbReference type="EMBL" id="CP018044">
    <property type="protein sequence ID" value="ATU20943.1"/>
    <property type="molecule type" value="Genomic_DNA"/>
</dbReference>
<reference evidence="3 4" key="1">
    <citation type="submission" date="2014-03" db="EMBL/GenBank/DDBJ databases">
        <title>Genomics of Bifidobacteria.</title>
        <authorList>
            <person name="Ventura M."/>
            <person name="Milani C."/>
            <person name="Lugli G.A."/>
        </authorList>
    </citation>
    <scope>NUCLEOTIDE SEQUENCE [LARGE SCALE GENOMIC DNA]</scope>
    <source>
        <strain evidence="3 4">LMG 10510</strain>
    </source>
</reference>
<dbReference type="Proteomes" id="UP000229907">
    <property type="component" value="Chromosome"/>
</dbReference>
<dbReference type="RefSeq" id="WP_024540516.1">
    <property type="nucleotide sequence ID" value="NZ_CP018044.1"/>
</dbReference>
<sequence>MKISEEEPQHQSSSASGMNAYDENAESTRIIRIADLSWLFEKRNKEYHADEEPFGNAVGTESL</sequence>
<organism evidence="3 4">
    <name type="scientific">Bifidobacterium choerinum</name>
    <dbReference type="NCBI Taxonomy" id="35760"/>
    <lineage>
        <taxon>Bacteria</taxon>
        <taxon>Bacillati</taxon>
        <taxon>Actinomycetota</taxon>
        <taxon>Actinomycetes</taxon>
        <taxon>Bifidobacteriales</taxon>
        <taxon>Bifidobacteriaceae</taxon>
        <taxon>Bifidobacterium</taxon>
    </lineage>
</organism>
<evidence type="ECO:0000313" key="2">
    <source>
        <dbReference type="EMBL" id="ATU20943.1"/>
    </source>
</evidence>
<evidence type="ECO:0000313" key="4">
    <source>
        <dbReference type="Proteomes" id="UP000028995"/>
    </source>
</evidence>
<accession>A0A087ADN6</accession>
<evidence type="ECO:0000256" key="1">
    <source>
        <dbReference type="SAM" id="MobiDB-lite"/>
    </source>
</evidence>
<dbReference type="AlphaFoldDB" id="A0A087ADN6"/>
<dbReference type="Proteomes" id="UP000028995">
    <property type="component" value="Unassembled WGS sequence"/>
</dbReference>
<name>A0A087ADN6_9BIFI</name>
<feature type="region of interest" description="Disordered" evidence="1">
    <location>
        <begin position="1"/>
        <end position="24"/>
    </location>
</feature>
<dbReference type="OrthoDB" id="9872432at2"/>